<evidence type="ECO:0000313" key="3">
    <source>
        <dbReference type="EMBL" id="GGX93832.1"/>
    </source>
</evidence>
<dbReference type="InterPro" id="IPR003115">
    <property type="entry name" value="ParB_N"/>
</dbReference>
<evidence type="ECO:0000259" key="2">
    <source>
        <dbReference type="SMART" id="SM00470"/>
    </source>
</evidence>
<name>A0A918NT13_9ACTN</name>
<sequence>MPSASPAKKTTTTPTRAASAATPKTARPKPSPVEEAHDRIVRLDPALIVRDDYNARTTGTDPDDDLRASVAELGVQDPIHVRPLENGTYGAFKGWRRAQAQQTANATAEAEGRPTREIPAIIRAGPGRQRRDGAPAVSDRERSPRPDARPRPGQGHRDAGAH</sequence>
<feature type="compositionally biased region" description="Low complexity" evidence="1">
    <location>
        <begin position="1"/>
        <end position="25"/>
    </location>
</feature>
<dbReference type="EMBL" id="BMWD01000040">
    <property type="protein sequence ID" value="GGX93832.1"/>
    <property type="molecule type" value="Genomic_DNA"/>
</dbReference>
<feature type="region of interest" description="Disordered" evidence="1">
    <location>
        <begin position="1"/>
        <end position="45"/>
    </location>
</feature>
<feature type="region of interest" description="Disordered" evidence="1">
    <location>
        <begin position="96"/>
        <end position="162"/>
    </location>
</feature>
<reference evidence="3" key="1">
    <citation type="journal article" date="2014" name="Int. J. Syst. Evol. Microbiol.">
        <title>Complete genome sequence of Corynebacterium casei LMG S-19264T (=DSM 44701T), isolated from a smear-ripened cheese.</title>
        <authorList>
            <consortium name="US DOE Joint Genome Institute (JGI-PGF)"/>
            <person name="Walter F."/>
            <person name="Albersmeier A."/>
            <person name="Kalinowski J."/>
            <person name="Ruckert C."/>
        </authorList>
    </citation>
    <scope>NUCLEOTIDE SEQUENCE</scope>
    <source>
        <strain evidence="3">JCM 4956</strain>
    </source>
</reference>
<proteinExistence type="predicted"/>
<dbReference type="SUPFAM" id="SSF110849">
    <property type="entry name" value="ParB/Sulfiredoxin"/>
    <property type="match status" value="1"/>
</dbReference>
<feature type="compositionally biased region" description="Low complexity" evidence="1">
    <location>
        <begin position="98"/>
        <end position="109"/>
    </location>
</feature>
<feature type="compositionally biased region" description="Basic and acidic residues" evidence="1">
    <location>
        <begin position="32"/>
        <end position="42"/>
    </location>
</feature>
<dbReference type="Gene3D" id="3.90.1530.30">
    <property type="match status" value="1"/>
</dbReference>
<gene>
    <name evidence="3" type="ORF">GCM10010515_70820</name>
</gene>
<comment type="caution">
    <text evidence="3">The sequence shown here is derived from an EMBL/GenBank/DDBJ whole genome shotgun (WGS) entry which is preliminary data.</text>
</comment>
<dbReference type="AlphaFoldDB" id="A0A918NT13"/>
<organism evidence="3 4">
    <name type="scientific">Streptomyces fructofermentans</name>
    <dbReference type="NCBI Taxonomy" id="152141"/>
    <lineage>
        <taxon>Bacteria</taxon>
        <taxon>Bacillati</taxon>
        <taxon>Actinomycetota</taxon>
        <taxon>Actinomycetes</taxon>
        <taxon>Kitasatosporales</taxon>
        <taxon>Streptomycetaceae</taxon>
        <taxon>Streptomyces</taxon>
    </lineage>
</organism>
<evidence type="ECO:0000313" key="4">
    <source>
        <dbReference type="Proteomes" id="UP000645555"/>
    </source>
</evidence>
<dbReference type="Pfam" id="PF02195">
    <property type="entry name" value="ParB_N"/>
    <property type="match status" value="1"/>
</dbReference>
<dbReference type="RefSeq" id="WP_229916881.1">
    <property type="nucleotide sequence ID" value="NZ_BMWD01000040.1"/>
</dbReference>
<dbReference type="SMART" id="SM00470">
    <property type="entry name" value="ParB"/>
    <property type="match status" value="1"/>
</dbReference>
<dbReference type="InterPro" id="IPR036086">
    <property type="entry name" value="ParB/Sulfiredoxin_sf"/>
</dbReference>
<accession>A0A918NT13</accession>
<dbReference type="Proteomes" id="UP000645555">
    <property type="component" value="Unassembled WGS sequence"/>
</dbReference>
<feature type="compositionally biased region" description="Basic and acidic residues" evidence="1">
    <location>
        <begin position="129"/>
        <end position="162"/>
    </location>
</feature>
<protein>
    <recommendedName>
        <fullName evidence="2">ParB-like N-terminal domain-containing protein</fullName>
    </recommendedName>
</protein>
<feature type="domain" description="ParB-like N-terminal" evidence="2">
    <location>
        <begin position="41"/>
        <end position="140"/>
    </location>
</feature>
<evidence type="ECO:0000256" key="1">
    <source>
        <dbReference type="SAM" id="MobiDB-lite"/>
    </source>
</evidence>
<reference evidence="3" key="2">
    <citation type="submission" date="2020-09" db="EMBL/GenBank/DDBJ databases">
        <authorList>
            <person name="Sun Q."/>
            <person name="Ohkuma M."/>
        </authorList>
    </citation>
    <scope>NUCLEOTIDE SEQUENCE</scope>
    <source>
        <strain evidence="3">JCM 4956</strain>
    </source>
</reference>
<keyword evidence="4" id="KW-1185">Reference proteome</keyword>